<dbReference type="GO" id="GO:0005886">
    <property type="term" value="C:plasma membrane"/>
    <property type="evidence" value="ECO:0007669"/>
    <property type="project" value="UniProtKB-SubCell"/>
</dbReference>
<reference evidence="9" key="1">
    <citation type="submission" date="2016-08" db="EMBL/GenBank/DDBJ databases">
        <title>VSG repertoire of Trypanosoma brucei EATRO 1125.</title>
        <authorList>
            <person name="Cross G.A."/>
        </authorList>
    </citation>
    <scope>NUCLEOTIDE SEQUENCE</scope>
    <source>
        <strain evidence="9">EATRO 1125</strain>
    </source>
</reference>
<sequence>MYPAALVALVLLLLRPAEATANNGLKEEAWKPLCRLSEELDELPNELLDDAQSIFSKALNLKREALRTQIFVTAEPDDPEARALSALAAILGANANNMVQALTNRGISSQIDAAKQVGYIKERVDEWLALASQVKSSAHACLVTTSDNIAPVVQSSTIGGEPCKLQSAKTIAKQRLSKTHVTTAFPNIKHPGMAGSDQQSGAKTCKLFSDRPANGLHAQDAATGVSYIDGAITVETGAGQPAKITDLSDEAKIAAASGDAWKKLNRALKARVKADGADFKNESAEMDTDGITRKILSTANTGRQPRLEAQLSGIRDSLFTATPKDKVHKFMVKVSTYKLKAEIAGKSKDAILGDITDTTDLHSILATMQTAAAVERAELKAQLKAALAIKDALNDDSCKDKGDNQEKCNGEKQCSWYSNMTE</sequence>
<evidence type="ECO:0000313" key="9">
    <source>
        <dbReference type="EMBL" id="APD73533.1"/>
    </source>
</evidence>
<name>A0A1J0R6P1_9TRYP</name>
<dbReference type="VEuPathDB" id="TriTrypDB:Tb427_000297300"/>
<organism evidence="9">
    <name type="scientific">Trypanosoma brucei</name>
    <dbReference type="NCBI Taxonomy" id="5691"/>
    <lineage>
        <taxon>Eukaryota</taxon>
        <taxon>Discoba</taxon>
        <taxon>Euglenozoa</taxon>
        <taxon>Kinetoplastea</taxon>
        <taxon>Metakinetoplastina</taxon>
        <taxon>Trypanosomatida</taxon>
        <taxon>Trypanosomatidae</taxon>
        <taxon>Trypanosoma</taxon>
    </lineage>
</organism>
<keyword evidence="5" id="KW-0325">Glycoprotein</keyword>
<evidence type="ECO:0000256" key="1">
    <source>
        <dbReference type="ARBA" id="ARBA00004609"/>
    </source>
</evidence>
<protein>
    <submittedName>
        <fullName evidence="9">Variant surface glycoprotein 1125.1306</fullName>
    </submittedName>
</protein>
<evidence type="ECO:0000256" key="4">
    <source>
        <dbReference type="ARBA" id="ARBA00023136"/>
    </source>
</evidence>
<feature type="domain" description="Trypanosome variant surface glycoprotein A-type N-terminal" evidence="8">
    <location>
        <begin position="8"/>
        <end position="367"/>
    </location>
</feature>
<dbReference type="Gene3D" id="1.10.470.10">
    <property type="entry name" value="Variant Surface Glycoprotein, subunit A, domain 2"/>
    <property type="match status" value="1"/>
</dbReference>
<keyword evidence="7" id="KW-0732">Signal</keyword>
<keyword evidence="2" id="KW-1003">Cell membrane</keyword>
<dbReference type="Pfam" id="PF00913">
    <property type="entry name" value="Trypan_glycop"/>
    <property type="match status" value="1"/>
</dbReference>
<evidence type="ECO:0000256" key="5">
    <source>
        <dbReference type="ARBA" id="ARBA00023180"/>
    </source>
</evidence>
<accession>A0A1J0R6P1</accession>
<evidence type="ECO:0000256" key="3">
    <source>
        <dbReference type="ARBA" id="ARBA00022622"/>
    </source>
</evidence>
<dbReference type="GO" id="GO:0042783">
    <property type="term" value="P:symbiont-mediated evasion of host immune response"/>
    <property type="evidence" value="ECO:0007669"/>
    <property type="project" value="InterPro"/>
</dbReference>
<keyword evidence="6" id="KW-0449">Lipoprotein</keyword>
<dbReference type="GO" id="GO:0098552">
    <property type="term" value="C:side of membrane"/>
    <property type="evidence" value="ECO:0007669"/>
    <property type="project" value="UniProtKB-KW"/>
</dbReference>
<feature type="chain" id="PRO_5013357445" evidence="7">
    <location>
        <begin position="20"/>
        <end position="422"/>
    </location>
</feature>
<dbReference type="SUPFAM" id="SSF58087">
    <property type="entry name" value="Variant surface glycoprotein (N-terminal domain)"/>
    <property type="match status" value="1"/>
</dbReference>
<comment type="subcellular location">
    <subcellularLocation>
        <location evidence="1">Cell membrane</location>
        <topology evidence="1">Lipid-anchor</topology>
        <topology evidence="1">GPI-anchor</topology>
    </subcellularLocation>
</comment>
<dbReference type="AlphaFoldDB" id="A0A1J0R6P1"/>
<evidence type="ECO:0000256" key="2">
    <source>
        <dbReference type="ARBA" id="ARBA00022475"/>
    </source>
</evidence>
<dbReference type="Gene3D" id="3.90.150.10">
    <property type="entry name" value="Variant Surface Glycoprotein, subunit A domain 1"/>
    <property type="match status" value="1"/>
</dbReference>
<evidence type="ECO:0000256" key="6">
    <source>
        <dbReference type="ARBA" id="ARBA00023288"/>
    </source>
</evidence>
<evidence type="ECO:0000259" key="8">
    <source>
        <dbReference type="Pfam" id="PF00913"/>
    </source>
</evidence>
<dbReference type="EMBL" id="KX699577">
    <property type="protein sequence ID" value="APD73533.1"/>
    <property type="molecule type" value="Genomic_DNA"/>
</dbReference>
<proteinExistence type="predicted"/>
<evidence type="ECO:0000256" key="7">
    <source>
        <dbReference type="SAM" id="SignalP"/>
    </source>
</evidence>
<feature type="signal peptide" evidence="7">
    <location>
        <begin position="1"/>
        <end position="19"/>
    </location>
</feature>
<keyword evidence="3" id="KW-0336">GPI-anchor</keyword>
<dbReference type="InterPro" id="IPR001812">
    <property type="entry name" value="Trypano_VSG_A_N_dom"/>
</dbReference>
<keyword evidence="4" id="KW-0472">Membrane</keyword>